<dbReference type="InterPro" id="IPR054464">
    <property type="entry name" value="ULD_fung"/>
</dbReference>
<dbReference type="Pfam" id="PF22893">
    <property type="entry name" value="ULD_2"/>
    <property type="match status" value="1"/>
</dbReference>
<feature type="compositionally biased region" description="Polar residues" evidence="1">
    <location>
        <begin position="1"/>
        <end position="18"/>
    </location>
</feature>
<feature type="compositionally biased region" description="Polar residues" evidence="1">
    <location>
        <begin position="71"/>
        <end position="81"/>
    </location>
</feature>
<evidence type="ECO:0000256" key="1">
    <source>
        <dbReference type="SAM" id="MobiDB-lite"/>
    </source>
</evidence>
<feature type="region of interest" description="Disordered" evidence="1">
    <location>
        <begin position="435"/>
        <end position="463"/>
    </location>
</feature>
<feature type="compositionally biased region" description="Basic residues" evidence="1">
    <location>
        <begin position="49"/>
        <end position="60"/>
    </location>
</feature>
<feature type="compositionally biased region" description="Pro residues" evidence="1">
    <location>
        <begin position="438"/>
        <end position="451"/>
    </location>
</feature>
<dbReference type="Proteomes" id="UP000803844">
    <property type="component" value="Unassembled WGS sequence"/>
</dbReference>
<name>A0A9P4XVC0_CRYP1</name>
<dbReference type="RefSeq" id="XP_040772941.1">
    <property type="nucleotide sequence ID" value="XM_040923815.1"/>
</dbReference>
<dbReference type="EMBL" id="MU032351">
    <property type="protein sequence ID" value="KAF3761962.1"/>
    <property type="molecule type" value="Genomic_DNA"/>
</dbReference>
<reference evidence="3" key="1">
    <citation type="journal article" date="2020" name="Phytopathology">
        <title>Genome sequence of the chestnut blight fungus Cryphonectria parasitica EP155: A fundamental resource for an archetypical invasive plant pathogen.</title>
        <authorList>
            <person name="Crouch J.A."/>
            <person name="Dawe A."/>
            <person name="Aerts A."/>
            <person name="Barry K."/>
            <person name="Churchill A.C.L."/>
            <person name="Grimwood J."/>
            <person name="Hillman B."/>
            <person name="Milgroom M.G."/>
            <person name="Pangilinan J."/>
            <person name="Smith M."/>
            <person name="Salamov A."/>
            <person name="Schmutz J."/>
            <person name="Yadav J."/>
            <person name="Grigoriev I.V."/>
            <person name="Nuss D."/>
        </authorList>
    </citation>
    <scope>NUCLEOTIDE SEQUENCE</scope>
    <source>
        <strain evidence="3">EP155</strain>
    </source>
</reference>
<accession>A0A9P4XVC0</accession>
<feature type="compositionally biased region" description="Acidic residues" evidence="1">
    <location>
        <begin position="553"/>
        <end position="565"/>
    </location>
</feature>
<protein>
    <recommendedName>
        <fullName evidence="2">Ubiquitin-like domain-containing protein</fullName>
    </recommendedName>
</protein>
<feature type="domain" description="Ubiquitin-like" evidence="2">
    <location>
        <begin position="290"/>
        <end position="372"/>
    </location>
</feature>
<feature type="compositionally biased region" description="Low complexity" evidence="1">
    <location>
        <begin position="566"/>
        <end position="580"/>
    </location>
</feature>
<dbReference type="AlphaFoldDB" id="A0A9P4XVC0"/>
<gene>
    <name evidence="3" type="ORF">M406DRAFT_358162</name>
</gene>
<dbReference type="OrthoDB" id="5431013at2759"/>
<feature type="region of interest" description="Disordered" evidence="1">
    <location>
        <begin position="1"/>
        <end position="151"/>
    </location>
</feature>
<evidence type="ECO:0000313" key="4">
    <source>
        <dbReference type="Proteomes" id="UP000803844"/>
    </source>
</evidence>
<evidence type="ECO:0000313" key="3">
    <source>
        <dbReference type="EMBL" id="KAF3761962.1"/>
    </source>
</evidence>
<dbReference type="GeneID" id="63840944"/>
<evidence type="ECO:0000259" key="2">
    <source>
        <dbReference type="Pfam" id="PF22893"/>
    </source>
</evidence>
<feature type="region of interest" description="Disordered" evidence="1">
    <location>
        <begin position="546"/>
        <end position="580"/>
    </location>
</feature>
<proteinExistence type="predicted"/>
<sequence>MAKLAQLNNGTTQRQNGAFESEVTIRSALFYTRGAQLRLTKKGAEKQKKNQRRRERLAKKREKEEKEDDNASTTSSHTSGETVVGETPTVNHPPGTVESPPSGIAEITQVQDGVSGKGEPGNNSVESPKKLNVAMPVQDTKPDKNVKKNSPKKVSFTLSQMSQNLSDIMEEWTHRIFGRYDEFTRDWPSDELEAWVTRGRPYSVPIKVPFGHRRLQAGLKNINAVGKETDLRTFGRYIVGGPRTQYIVDDVVYAANKLQSRERVCLAFRELLRDDEADSFTVVFFSIQKEKAPILLTDVLGRKTSIPFELGKEWENIKDIILDLFVSVAEIGPHILEGHYDFFNVKGEIVLPRLWTDSVKPGDSINMRLWPMELNPLRRFYPQHPPFPFTSNKAESNNKEMERRAARLHNCIIGISPGPPGRAPHPARVGYSGEYPRGPRPAIRPPPPPAPVNMGRPPAMMPPPPMRPSMPPPPMRPSIPLRRTKPFRWQRNQLDGMSLAEDKELSFIDYVSEAEKAKRVTIADLLTKFTFLTDVVGDKCLDEWSCDFSGSDSDSDSGTDSDYDSDSSSSSSGTHSIVDD</sequence>
<organism evidence="3 4">
    <name type="scientific">Cryphonectria parasitica (strain ATCC 38755 / EP155)</name>
    <dbReference type="NCBI Taxonomy" id="660469"/>
    <lineage>
        <taxon>Eukaryota</taxon>
        <taxon>Fungi</taxon>
        <taxon>Dikarya</taxon>
        <taxon>Ascomycota</taxon>
        <taxon>Pezizomycotina</taxon>
        <taxon>Sordariomycetes</taxon>
        <taxon>Sordariomycetidae</taxon>
        <taxon>Diaporthales</taxon>
        <taxon>Cryphonectriaceae</taxon>
        <taxon>Cryphonectria-Endothia species complex</taxon>
        <taxon>Cryphonectria</taxon>
    </lineage>
</organism>
<keyword evidence="4" id="KW-1185">Reference proteome</keyword>
<comment type="caution">
    <text evidence="3">The sequence shown here is derived from an EMBL/GenBank/DDBJ whole genome shotgun (WGS) entry which is preliminary data.</text>
</comment>